<reference evidence="1 2" key="1">
    <citation type="submission" date="2013-02" db="EMBL/GenBank/DDBJ databases">
        <authorList>
            <person name="Fiebig A."/>
            <person name="Goeker M."/>
            <person name="Klenk H.-P.P."/>
        </authorList>
    </citation>
    <scope>NUCLEOTIDE SEQUENCE [LARGE SCALE GENOMIC DNA]</scope>
    <source>
        <strain evidence="1 2">DSM 19309</strain>
    </source>
</reference>
<dbReference type="HOGENOM" id="CLU_3204832_0_0_5"/>
<sequence>MGITYMGMSRAHYEGVALTTSTCSGLGFLHPDGMLVRTGTERLST</sequence>
<keyword evidence="2" id="KW-1185">Reference proteome</keyword>
<comment type="caution">
    <text evidence="1">The sequence shown here is derived from an EMBL/GenBank/DDBJ whole genome shotgun (WGS) entry which is preliminary data.</text>
</comment>
<dbReference type="STRING" id="442562.Rumeso_04918"/>
<organism evidence="1 2">
    <name type="scientific">Rubellimicrobium mesophilum DSM 19309</name>
    <dbReference type="NCBI Taxonomy" id="442562"/>
    <lineage>
        <taxon>Bacteria</taxon>
        <taxon>Pseudomonadati</taxon>
        <taxon>Pseudomonadota</taxon>
        <taxon>Alphaproteobacteria</taxon>
        <taxon>Rhodobacterales</taxon>
        <taxon>Roseobacteraceae</taxon>
        <taxon>Rubellimicrobium</taxon>
    </lineage>
</organism>
<proteinExistence type="predicted"/>
<protein>
    <submittedName>
        <fullName evidence="1">Uncharacterized protein</fullName>
    </submittedName>
</protein>
<evidence type="ECO:0000313" key="2">
    <source>
        <dbReference type="Proteomes" id="UP000019666"/>
    </source>
</evidence>
<evidence type="ECO:0000313" key="1">
    <source>
        <dbReference type="EMBL" id="EYD71517.1"/>
    </source>
</evidence>
<dbReference type="EMBL" id="AOSK01000136">
    <property type="protein sequence ID" value="EYD71517.1"/>
    <property type="molecule type" value="Genomic_DNA"/>
</dbReference>
<accession>A0A017HAL1</accession>
<gene>
    <name evidence="1" type="ORF">Rumeso_04918</name>
</gene>
<dbReference type="AlphaFoldDB" id="A0A017HAL1"/>
<dbReference type="Proteomes" id="UP000019666">
    <property type="component" value="Unassembled WGS sequence"/>
</dbReference>
<name>A0A017HAL1_9RHOB</name>